<evidence type="ECO:0000256" key="8">
    <source>
        <dbReference type="ARBA" id="ARBA00023242"/>
    </source>
</evidence>
<evidence type="ECO:0000256" key="9">
    <source>
        <dbReference type="PROSITE-ProRule" id="PRU00042"/>
    </source>
</evidence>
<evidence type="ECO:0000256" key="2">
    <source>
        <dbReference type="ARBA" id="ARBA00022723"/>
    </source>
</evidence>
<dbReference type="GO" id="GO:0008270">
    <property type="term" value="F:zinc ion binding"/>
    <property type="evidence" value="ECO:0007669"/>
    <property type="project" value="UniProtKB-KW"/>
</dbReference>
<keyword evidence="2" id="KW-0479">Metal-binding</keyword>
<dbReference type="OMA" id="AHICAEC"/>
<organism evidence="12">
    <name type="scientific">Nymphaea colorata</name>
    <name type="common">pocket water lily</name>
    <dbReference type="NCBI Taxonomy" id="210225"/>
    <lineage>
        <taxon>Eukaryota</taxon>
        <taxon>Viridiplantae</taxon>
        <taxon>Streptophyta</taxon>
        <taxon>Embryophyta</taxon>
        <taxon>Tracheophyta</taxon>
        <taxon>Spermatophyta</taxon>
        <taxon>Magnoliopsida</taxon>
        <taxon>Nymphaeales</taxon>
        <taxon>Nymphaeaceae</taxon>
        <taxon>Nymphaea</taxon>
    </lineage>
</organism>
<feature type="region of interest" description="Disordered" evidence="10">
    <location>
        <begin position="125"/>
        <end position="148"/>
    </location>
</feature>
<accession>A0A5K1E934</accession>
<dbReference type="PROSITE" id="PS50157">
    <property type="entry name" value="ZINC_FINGER_C2H2_2"/>
    <property type="match status" value="1"/>
</dbReference>
<dbReference type="AlphaFoldDB" id="A0A5K1E934"/>
<dbReference type="PANTHER" id="PTHR26374:SF456">
    <property type="entry name" value="ZINC FINGER PROTEIN ZAT5-LIKE"/>
    <property type="match status" value="1"/>
</dbReference>
<evidence type="ECO:0000256" key="5">
    <source>
        <dbReference type="ARBA" id="ARBA00022833"/>
    </source>
</evidence>
<dbReference type="InterPro" id="IPR036236">
    <property type="entry name" value="Znf_C2H2_sf"/>
</dbReference>
<dbReference type="OrthoDB" id="1939320at2759"/>
<gene>
    <name evidence="12" type="ORF">NYM_LOCUS20998</name>
</gene>
<evidence type="ECO:0000313" key="12">
    <source>
        <dbReference type="EMBL" id="VVW46867.1"/>
    </source>
</evidence>
<evidence type="ECO:0000256" key="1">
    <source>
        <dbReference type="ARBA" id="ARBA00004123"/>
    </source>
</evidence>
<dbReference type="InterPro" id="IPR013087">
    <property type="entry name" value="Znf_C2H2_type"/>
</dbReference>
<dbReference type="SUPFAM" id="SSF57667">
    <property type="entry name" value="beta-beta-alpha zinc fingers"/>
    <property type="match status" value="1"/>
</dbReference>
<keyword evidence="4 9" id="KW-0863">Zinc-finger</keyword>
<feature type="compositionally biased region" description="Basic and acidic residues" evidence="10">
    <location>
        <begin position="130"/>
        <end position="142"/>
    </location>
</feature>
<name>A0A5K1E934_9MAGN</name>
<keyword evidence="3" id="KW-0677">Repeat</keyword>
<evidence type="ECO:0000256" key="6">
    <source>
        <dbReference type="ARBA" id="ARBA00023015"/>
    </source>
</evidence>
<reference evidence="12" key="1">
    <citation type="submission" date="2019-09" db="EMBL/GenBank/DDBJ databases">
        <authorList>
            <person name="Zhang L."/>
        </authorList>
    </citation>
    <scope>NUCLEOTIDE SEQUENCE</scope>
</reference>
<dbReference type="GO" id="GO:0005634">
    <property type="term" value="C:nucleus"/>
    <property type="evidence" value="ECO:0007669"/>
    <property type="project" value="UniProtKB-SubCell"/>
</dbReference>
<comment type="subcellular location">
    <subcellularLocation>
        <location evidence="1">Nucleus</location>
    </subcellularLocation>
</comment>
<evidence type="ECO:0000256" key="7">
    <source>
        <dbReference type="ARBA" id="ARBA00023163"/>
    </source>
</evidence>
<keyword evidence="5" id="KW-0862">Zinc</keyword>
<evidence type="ECO:0000256" key="3">
    <source>
        <dbReference type="ARBA" id="ARBA00022737"/>
    </source>
</evidence>
<protein>
    <recommendedName>
        <fullName evidence="11">C2H2-type domain-containing protein</fullName>
    </recommendedName>
</protein>
<feature type="domain" description="C2H2-type" evidence="11">
    <location>
        <begin position="85"/>
        <end position="112"/>
    </location>
</feature>
<evidence type="ECO:0000256" key="10">
    <source>
        <dbReference type="SAM" id="MobiDB-lite"/>
    </source>
</evidence>
<evidence type="ECO:0000259" key="11">
    <source>
        <dbReference type="PROSITE" id="PS50157"/>
    </source>
</evidence>
<dbReference type="Pfam" id="PF13912">
    <property type="entry name" value="zf-C2H2_6"/>
    <property type="match status" value="1"/>
</dbReference>
<proteinExistence type="predicted"/>
<dbReference type="PROSITE" id="PS00028">
    <property type="entry name" value="ZINC_FINGER_C2H2_1"/>
    <property type="match status" value="1"/>
</dbReference>
<sequence>MEAIPRKVCIGTGVLMLPFSTPSMDAKHDQSAILPSATRMYECKKCHCWFRSFHALCGHSSRCKMQSSDIGGLAVQKRPVTVGCHECSICGRCFLTGQALGGHMTLHMRTTNNVGRKKPLNIDLNLPPPADDHKEEESDVKWQKKMRC</sequence>
<dbReference type="Gramene" id="NC6G0039780.1">
    <property type="protein sequence ID" value="NC6G0039780.1:cds"/>
    <property type="gene ID" value="NC6G0039780"/>
</dbReference>
<evidence type="ECO:0000256" key="4">
    <source>
        <dbReference type="ARBA" id="ARBA00022771"/>
    </source>
</evidence>
<keyword evidence="8" id="KW-0539">Nucleus</keyword>
<dbReference type="EMBL" id="LR721784">
    <property type="protein sequence ID" value="VVW46867.1"/>
    <property type="molecule type" value="Genomic_DNA"/>
</dbReference>
<keyword evidence="6" id="KW-0805">Transcription regulation</keyword>
<dbReference type="PANTHER" id="PTHR26374">
    <property type="entry name" value="ZINC FINGER PROTEIN ZAT5"/>
    <property type="match status" value="1"/>
</dbReference>
<keyword evidence="7" id="KW-0804">Transcription</keyword>